<dbReference type="Gene3D" id="3.90.180.10">
    <property type="entry name" value="Medium-chain alcohol dehydrogenases, catalytic domain"/>
    <property type="match status" value="1"/>
</dbReference>
<dbReference type="AlphaFoldDB" id="A0A6L9S8S8"/>
<comment type="caution">
    <text evidence="2">The sequence shown here is derived from an EMBL/GenBank/DDBJ whole genome shotgun (WGS) entry which is preliminary data.</text>
</comment>
<evidence type="ECO:0000313" key="2">
    <source>
        <dbReference type="EMBL" id="NEE01469.1"/>
    </source>
</evidence>
<reference evidence="2 3" key="1">
    <citation type="submission" date="2020-02" db="EMBL/GenBank/DDBJ databases">
        <authorList>
            <person name="Li X.-J."/>
            <person name="Han X.-M."/>
        </authorList>
    </citation>
    <scope>NUCLEOTIDE SEQUENCE [LARGE SCALE GENOMIC DNA]</scope>
    <source>
        <strain evidence="2 3">CCTCC AB 2017055</strain>
    </source>
</reference>
<evidence type="ECO:0000313" key="3">
    <source>
        <dbReference type="Proteomes" id="UP000475214"/>
    </source>
</evidence>
<evidence type="ECO:0000259" key="1">
    <source>
        <dbReference type="SMART" id="SM00829"/>
    </source>
</evidence>
<dbReference type="Pfam" id="PF13602">
    <property type="entry name" value="ADH_zinc_N_2"/>
    <property type="match status" value="1"/>
</dbReference>
<dbReference type="InterPro" id="IPR036291">
    <property type="entry name" value="NAD(P)-bd_dom_sf"/>
</dbReference>
<feature type="domain" description="Enoyl reductase (ER)" evidence="1">
    <location>
        <begin position="10"/>
        <end position="326"/>
    </location>
</feature>
<dbReference type="RefSeq" id="WP_163739105.1">
    <property type="nucleotide sequence ID" value="NZ_JAAGOA010000009.1"/>
</dbReference>
<dbReference type="SUPFAM" id="SSF50129">
    <property type="entry name" value="GroES-like"/>
    <property type="match status" value="1"/>
</dbReference>
<dbReference type="InterPro" id="IPR020843">
    <property type="entry name" value="ER"/>
</dbReference>
<accession>A0A6L9S8S8</accession>
<keyword evidence="3" id="KW-1185">Reference proteome</keyword>
<dbReference type="Gene3D" id="3.40.50.720">
    <property type="entry name" value="NAD(P)-binding Rossmann-like Domain"/>
    <property type="match status" value="1"/>
</dbReference>
<dbReference type="InterPro" id="IPR013154">
    <property type="entry name" value="ADH-like_N"/>
</dbReference>
<dbReference type="CDD" id="cd08267">
    <property type="entry name" value="MDR1"/>
    <property type="match status" value="1"/>
</dbReference>
<organism evidence="2 3">
    <name type="scientific">Phytoactinopolyspora halotolerans</name>
    <dbReference type="NCBI Taxonomy" id="1981512"/>
    <lineage>
        <taxon>Bacteria</taxon>
        <taxon>Bacillati</taxon>
        <taxon>Actinomycetota</taxon>
        <taxon>Actinomycetes</taxon>
        <taxon>Jiangellales</taxon>
        <taxon>Jiangellaceae</taxon>
        <taxon>Phytoactinopolyspora</taxon>
    </lineage>
</organism>
<dbReference type="EMBL" id="JAAGOA010000009">
    <property type="protein sequence ID" value="NEE01469.1"/>
    <property type="molecule type" value="Genomic_DNA"/>
</dbReference>
<sequence length="328" mass="35396">MKAFVLSSYGPPDAFRLADVEMPVPGDHEVLVKIRATSVQPYDWHHMRGEPYVARLMPGTLGLRRPKIRILGADIAGHVEAVGPRVTEFRPGDQVFALLKQGGFAEYVSVPEHELAPMPRNLSFEQAAAVPLAANTALLGLRDQGRIQPGQSVLINGASGGVGTFAVQIAQAFGAKVTGVCSTRNIDVVKSLGADDIVDYTTTDFTRTGRRYDLLLDIAGGHSARACRRVLDRTGSLVLVGGPAGRWVQPVGHIFSMLAVAPFASQRMLVTMVDRCKENKRNLATLTELIEDGQVTPMIDRQYSFDEIPAAVAYQEQGHAAGKVVVTV</sequence>
<dbReference type="SUPFAM" id="SSF51735">
    <property type="entry name" value="NAD(P)-binding Rossmann-fold domains"/>
    <property type="match status" value="1"/>
</dbReference>
<dbReference type="GO" id="GO:0016491">
    <property type="term" value="F:oxidoreductase activity"/>
    <property type="evidence" value="ECO:0007669"/>
    <property type="project" value="InterPro"/>
</dbReference>
<dbReference type="SMART" id="SM00829">
    <property type="entry name" value="PKS_ER"/>
    <property type="match status" value="1"/>
</dbReference>
<name>A0A6L9S8S8_9ACTN</name>
<gene>
    <name evidence="2" type="ORF">G1H10_14940</name>
</gene>
<dbReference type="InterPro" id="IPR011032">
    <property type="entry name" value="GroES-like_sf"/>
</dbReference>
<dbReference type="Pfam" id="PF08240">
    <property type="entry name" value="ADH_N"/>
    <property type="match status" value="1"/>
</dbReference>
<dbReference type="PANTHER" id="PTHR44013:SF1">
    <property type="entry name" value="ZINC-TYPE ALCOHOL DEHYDROGENASE-LIKE PROTEIN C16A3.02C"/>
    <property type="match status" value="1"/>
</dbReference>
<dbReference type="Proteomes" id="UP000475214">
    <property type="component" value="Unassembled WGS sequence"/>
</dbReference>
<dbReference type="PANTHER" id="PTHR44013">
    <property type="entry name" value="ZINC-TYPE ALCOHOL DEHYDROGENASE-LIKE PROTEIN C16A3.02C"/>
    <property type="match status" value="1"/>
</dbReference>
<protein>
    <submittedName>
        <fullName evidence="2">NAD(P)-dependent alcohol dehydrogenase</fullName>
    </submittedName>
</protein>
<dbReference type="InterPro" id="IPR052733">
    <property type="entry name" value="Chloroplast_QOR"/>
</dbReference>
<proteinExistence type="predicted"/>